<protein>
    <submittedName>
        <fullName evidence="2">RHS repeat protein</fullName>
    </submittedName>
</protein>
<evidence type="ECO:0000313" key="2">
    <source>
        <dbReference type="EMBL" id="MCW1246610.1"/>
    </source>
</evidence>
<feature type="domain" description="Bacterial CdiA-CT RNAse A" evidence="1">
    <location>
        <begin position="30"/>
        <end position="140"/>
    </location>
</feature>
<dbReference type="Proteomes" id="UP001061999">
    <property type="component" value="Unassembled WGS sequence"/>
</dbReference>
<comment type="caution">
    <text evidence="2">The sequence shown here is derived from an EMBL/GenBank/DDBJ whole genome shotgun (WGS) entry which is preliminary data.</text>
</comment>
<dbReference type="EMBL" id="JAOSHO010000322">
    <property type="protein sequence ID" value="MCW1246610.1"/>
    <property type="molecule type" value="Genomic_DNA"/>
</dbReference>
<dbReference type="RefSeq" id="WP_332880480.1">
    <property type="nucleotide sequence ID" value="NZ_JAOSHO010000322.1"/>
</dbReference>
<dbReference type="Pfam" id="PF18431">
    <property type="entry name" value="RNAse_A_bac"/>
    <property type="match status" value="1"/>
</dbReference>
<reference evidence="2" key="1">
    <citation type="submission" date="2022-07" db="EMBL/GenBank/DDBJ databases">
        <title>Pseudomonas agronomica sp. nov.: a novel bacterium with biotechnological application in the synthesis of biofertilizers from valorized agricultural residues.</title>
        <authorList>
            <person name="Robas M."/>
            <person name="Fernandez V.M."/>
            <person name="Luna L."/>
            <person name="Provanza A."/>
            <person name="Jimenez P.A."/>
        </authorList>
    </citation>
    <scope>NUCLEOTIDE SEQUENCE</scope>
    <source>
        <strain evidence="2">SAICEU22T</strain>
    </source>
</reference>
<name>A0ABT3FC13_9PSED</name>
<organism evidence="2 3">
    <name type="scientific">Pseudomonas agronomica</name>
    <dbReference type="NCBI Taxonomy" id="2979328"/>
    <lineage>
        <taxon>Bacteria</taxon>
        <taxon>Pseudomonadati</taxon>
        <taxon>Pseudomonadota</taxon>
        <taxon>Gammaproteobacteria</taxon>
        <taxon>Pseudomonadales</taxon>
        <taxon>Pseudomonadaceae</taxon>
        <taxon>Pseudomonas</taxon>
    </lineage>
</organism>
<dbReference type="CDD" id="cd20684">
    <property type="entry name" value="CdiA-CT_Yk_RNaseA-like"/>
    <property type="match status" value="1"/>
</dbReference>
<evidence type="ECO:0000259" key="1">
    <source>
        <dbReference type="Pfam" id="PF18431"/>
    </source>
</evidence>
<keyword evidence="3" id="KW-1185">Reference proteome</keyword>
<accession>A0ABT3FC13</accession>
<feature type="non-terminal residue" evidence="2">
    <location>
        <position position="1"/>
    </location>
</feature>
<dbReference type="InterPro" id="IPR041436">
    <property type="entry name" value="RNAse_A_bac"/>
</dbReference>
<gene>
    <name evidence="2" type="ORF">OC610_19505</name>
</gene>
<evidence type="ECO:0000313" key="3">
    <source>
        <dbReference type="Proteomes" id="UP001061999"/>
    </source>
</evidence>
<sequence>SCCPGDIEADGPYSEIVPGGGLAAHEARGGHLIAKHVGRTDAQLAQRMEAEPNIPAASTFPNRATAESSAARGIAANEQKIEDFLNSPQTKTTITHTYAEPVGVNLLRDSDDYIPAYKALFVLKKDPGKPEGYFLLTGFPEA</sequence>
<proteinExistence type="predicted"/>